<keyword evidence="10" id="KW-1185">Reference proteome</keyword>
<evidence type="ECO:0000256" key="2">
    <source>
        <dbReference type="ARBA" id="ARBA00005417"/>
    </source>
</evidence>
<keyword evidence="9" id="KW-0132">Cell division</keyword>
<dbReference type="GO" id="GO:0005524">
    <property type="term" value="F:ATP binding"/>
    <property type="evidence" value="ECO:0007669"/>
    <property type="project" value="UniProtKB-KW"/>
</dbReference>
<comment type="subcellular location">
    <subcellularLocation>
        <location evidence="1">Cell membrane</location>
        <topology evidence="1">Peripheral membrane protein</topology>
    </subcellularLocation>
</comment>
<accession>A0ABV6DQV6</accession>
<evidence type="ECO:0000256" key="6">
    <source>
        <dbReference type="ARBA" id="ARBA00022840"/>
    </source>
</evidence>
<dbReference type="Proteomes" id="UP001589776">
    <property type="component" value="Unassembled WGS sequence"/>
</dbReference>
<dbReference type="PANTHER" id="PTHR43166">
    <property type="entry name" value="AMINO ACID IMPORT ATP-BINDING PROTEIN"/>
    <property type="match status" value="1"/>
</dbReference>
<keyword evidence="5" id="KW-0547">Nucleotide-binding</keyword>
<evidence type="ECO:0000256" key="5">
    <source>
        <dbReference type="ARBA" id="ARBA00022741"/>
    </source>
</evidence>
<dbReference type="InterPro" id="IPR050086">
    <property type="entry name" value="MetN_ABC_transporter-like"/>
</dbReference>
<keyword evidence="9" id="KW-0131">Cell cycle</keyword>
<dbReference type="EMBL" id="JBHLWN010000079">
    <property type="protein sequence ID" value="MFC0215030.1"/>
    <property type="molecule type" value="Genomic_DNA"/>
</dbReference>
<evidence type="ECO:0000259" key="8">
    <source>
        <dbReference type="PROSITE" id="PS50893"/>
    </source>
</evidence>
<dbReference type="SMART" id="SM00382">
    <property type="entry name" value="AAA"/>
    <property type="match status" value="1"/>
</dbReference>
<dbReference type="SUPFAM" id="SSF52540">
    <property type="entry name" value="P-loop containing nucleoside triphosphate hydrolases"/>
    <property type="match status" value="1"/>
</dbReference>
<comment type="similarity">
    <text evidence="2">Belongs to the ABC transporter superfamily.</text>
</comment>
<sequence length="225" mass="24682">MIRIRGLSHSYAGRKTLSNLDLDIAPGEFVYLQGPSGSGKSTLLRILNRQIDRFDGDISIDGQPLKRMARHEVRRKVATIHQSYELIERKTVLENVSLAGEVQGKPPATVRTESRACLSKVGLAGKEEMFPQQLSGGEQQRVAIARALLNGPAVLLADEPTGNLDPDNAERILQLLRDLNESEGTTILMVTHSSELVRSFPARTLFMKGGCLHAHEPDTGTLLHS</sequence>
<dbReference type="RefSeq" id="WP_377472485.1">
    <property type="nucleotide sequence ID" value="NZ_JBHLWN010000079.1"/>
</dbReference>
<dbReference type="InterPro" id="IPR017871">
    <property type="entry name" value="ABC_transporter-like_CS"/>
</dbReference>
<feature type="domain" description="ABC transporter" evidence="8">
    <location>
        <begin position="2"/>
        <end position="225"/>
    </location>
</feature>
<comment type="caution">
    <text evidence="9">The sequence shown here is derived from an EMBL/GenBank/DDBJ whole genome shotgun (WGS) entry which is preliminary data.</text>
</comment>
<organism evidence="9 10">
    <name type="scientific">Paenibacillus chartarius</name>
    <dbReference type="NCBI Taxonomy" id="747481"/>
    <lineage>
        <taxon>Bacteria</taxon>
        <taxon>Bacillati</taxon>
        <taxon>Bacillota</taxon>
        <taxon>Bacilli</taxon>
        <taxon>Bacillales</taxon>
        <taxon>Paenibacillaceae</taxon>
        <taxon>Paenibacillus</taxon>
    </lineage>
</organism>
<evidence type="ECO:0000256" key="4">
    <source>
        <dbReference type="ARBA" id="ARBA00022475"/>
    </source>
</evidence>
<keyword evidence="4" id="KW-1003">Cell membrane</keyword>
<dbReference type="InterPro" id="IPR003439">
    <property type="entry name" value="ABC_transporter-like_ATP-bd"/>
</dbReference>
<evidence type="ECO:0000256" key="7">
    <source>
        <dbReference type="ARBA" id="ARBA00023136"/>
    </source>
</evidence>
<gene>
    <name evidence="9" type="ORF">ACFFK0_21785</name>
</gene>
<dbReference type="PANTHER" id="PTHR43166:SF9">
    <property type="entry name" value="GLUTAMATE_ASPARTATE IMPORT ATP-BINDING PROTEIN GLTL"/>
    <property type="match status" value="1"/>
</dbReference>
<name>A0ABV6DQV6_9BACL</name>
<evidence type="ECO:0000256" key="3">
    <source>
        <dbReference type="ARBA" id="ARBA00022448"/>
    </source>
</evidence>
<dbReference type="Pfam" id="PF00005">
    <property type="entry name" value="ABC_tran"/>
    <property type="match status" value="1"/>
</dbReference>
<proteinExistence type="inferred from homology"/>
<dbReference type="InterPro" id="IPR003593">
    <property type="entry name" value="AAA+_ATPase"/>
</dbReference>
<keyword evidence="7" id="KW-0472">Membrane</keyword>
<evidence type="ECO:0000256" key="1">
    <source>
        <dbReference type="ARBA" id="ARBA00004202"/>
    </source>
</evidence>
<dbReference type="PROSITE" id="PS50893">
    <property type="entry name" value="ABC_TRANSPORTER_2"/>
    <property type="match status" value="1"/>
</dbReference>
<evidence type="ECO:0000313" key="9">
    <source>
        <dbReference type="EMBL" id="MFC0215030.1"/>
    </source>
</evidence>
<dbReference type="CDD" id="cd03255">
    <property type="entry name" value="ABC_MJ0796_LolCDE_FtsE"/>
    <property type="match status" value="1"/>
</dbReference>
<keyword evidence="6 9" id="KW-0067">ATP-binding</keyword>
<evidence type="ECO:0000313" key="10">
    <source>
        <dbReference type="Proteomes" id="UP001589776"/>
    </source>
</evidence>
<keyword evidence="3" id="KW-0813">Transport</keyword>
<dbReference type="InterPro" id="IPR017911">
    <property type="entry name" value="MacB-like_ATP-bd"/>
</dbReference>
<reference evidence="9 10" key="1">
    <citation type="submission" date="2024-09" db="EMBL/GenBank/DDBJ databases">
        <authorList>
            <person name="Sun Q."/>
            <person name="Mori K."/>
        </authorList>
    </citation>
    <scope>NUCLEOTIDE SEQUENCE [LARGE SCALE GENOMIC DNA]</scope>
    <source>
        <strain evidence="9 10">CCM 7759</strain>
    </source>
</reference>
<dbReference type="PROSITE" id="PS00211">
    <property type="entry name" value="ABC_TRANSPORTER_1"/>
    <property type="match status" value="1"/>
</dbReference>
<dbReference type="InterPro" id="IPR027417">
    <property type="entry name" value="P-loop_NTPase"/>
</dbReference>
<dbReference type="Gene3D" id="3.40.50.300">
    <property type="entry name" value="P-loop containing nucleotide triphosphate hydrolases"/>
    <property type="match status" value="1"/>
</dbReference>
<protein>
    <submittedName>
        <fullName evidence="9">Cell division ATP-binding protein FtsE</fullName>
    </submittedName>
</protein>
<dbReference type="GO" id="GO:0051301">
    <property type="term" value="P:cell division"/>
    <property type="evidence" value="ECO:0007669"/>
    <property type="project" value="UniProtKB-KW"/>
</dbReference>